<dbReference type="Proteomes" id="UP001311799">
    <property type="component" value="Unassembled WGS sequence"/>
</dbReference>
<keyword evidence="7" id="KW-0832">Ubl conjugation</keyword>
<evidence type="ECO:0000256" key="9">
    <source>
        <dbReference type="ARBA" id="ARBA00023054"/>
    </source>
</evidence>
<evidence type="ECO:0000256" key="12">
    <source>
        <dbReference type="ARBA" id="ARBA00034864"/>
    </source>
</evidence>
<dbReference type="InterPro" id="IPR008603">
    <property type="entry name" value="DCTN4"/>
</dbReference>
<evidence type="ECO:0000256" key="14">
    <source>
        <dbReference type="SAM" id="MobiDB-lite"/>
    </source>
</evidence>
<evidence type="ECO:0000313" key="16">
    <source>
        <dbReference type="Proteomes" id="UP001311799"/>
    </source>
</evidence>
<dbReference type="GO" id="GO:0005813">
    <property type="term" value="C:centrosome"/>
    <property type="evidence" value="ECO:0007669"/>
    <property type="project" value="UniProtKB-SubCell"/>
</dbReference>
<evidence type="ECO:0000256" key="2">
    <source>
        <dbReference type="ARBA" id="ARBA00004529"/>
    </source>
</evidence>
<evidence type="ECO:0000256" key="7">
    <source>
        <dbReference type="ARBA" id="ARBA00022843"/>
    </source>
</evidence>
<name>A0AAV9Y257_9CRYT</name>
<protein>
    <recommendedName>
        <fullName evidence="12">Dynactin subunit 4</fullName>
    </recommendedName>
</protein>
<reference evidence="15 16" key="1">
    <citation type="submission" date="2023-10" db="EMBL/GenBank/DDBJ databases">
        <title>Comparative genomics analysis reveals potential genetic determinants of host preference in Cryptosporidium xiaoi.</title>
        <authorList>
            <person name="Xiao L."/>
            <person name="Li J."/>
        </authorList>
    </citation>
    <scope>NUCLEOTIDE SEQUENCE [LARGE SCALE GENOMIC DNA]</scope>
    <source>
        <strain evidence="15 16">52996</strain>
    </source>
</reference>
<proteinExistence type="inferred from homology"/>
<evidence type="ECO:0000256" key="6">
    <source>
        <dbReference type="ARBA" id="ARBA00022553"/>
    </source>
</evidence>
<evidence type="ECO:0000256" key="10">
    <source>
        <dbReference type="ARBA" id="ARBA00023212"/>
    </source>
</evidence>
<dbReference type="PANTHER" id="PTHR13034:SF2">
    <property type="entry name" value="DYNACTIN SUBUNIT 4"/>
    <property type="match status" value="1"/>
</dbReference>
<feature type="region of interest" description="Disordered" evidence="14">
    <location>
        <begin position="359"/>
        <end position="379"/>
    </location>
</feature>
<dbReference type="EMBL" id="JAWDEY010000002">
    <property type="protein sequence ID" value="KAK6590913.1"/>
    <property type="molecule type" value="Genomic_DNA"/>
</dbReference>
<gene>
    <name evidence="15" type="ORF">RS030_111690</name>
</gene>
<organism evidence="15 16">
    <name type="scientific">Cryptosporidium xiaoi</name>
    <dbReference type="NCBI Taxonomy" id="659607"/>
    <lineage>
        <taxon>Eukaryota</taxon>
        <taxon>Sar</taxon>
        <taxon>Alveolata</taxon>
        <taxon>Apicomplexa</taxon>
        <taxon>Conoidasida</taxon>
        <taxon>Coccidia</taxon>
        <taxon>Eucoccidiorida</taxon>
        <taxon>Eimeriorina</taxon>
        <taxon>Cryptosporidiidae</taxon>
        <taxon>Cryptosporidium</taxon>
    </lineage>
</organism>
<evidence type="ECO:0000313" key="15">
    <source>
        <dbReference type="EMBL" id="KAK6590913.1"/>
    </source>
</evidence>
<dbReference type="PANTHER" id="PTHR13034">
    <property type="entry name" value="DYNACTIN P62 SUBUNIT"/>
    <property type="match status" value="1"/>
</dbReference>
<sequence length="424" mass="48843">MNSQNLYYLIDNDLHDLFDCYFCESCNKIVVQDCVRFETDSYFCPGCLENIPTSEAFSNNFCCKNCYYCFKCNATVYTTYVPHYNGSGGGENVKFKRFSCDYCGQVYFCNGTIVCNDITGDIKNQSFEYGVNEEHYNTDLLVEIFNYVGTIIESLNRITDVIAESTENEHLLHKGPILEKNTWLSKSNIKLLCDYKQVIDTNTKKNPIITLTQYLNNPEIINSRYISSKRIFSTYSMKLPLLEKKLCAQFSKRCFICKRLVIKPQLNPIAQPPFRINLSANLFMPNFKILSIEKNVSYKGGFYHILLKLRAENLMDRTSRIDFLGTSENIEDNSNNLGDLEAIIIEPRSITIEPKWTPTSEQIQNQTQDSLRERRGRNKQRINIYVRKPPDSIKNNLKISGISNFKSPTGNDSTIVFTIFVSCL</sequence>
<keyword evidence="8" id="KW-0007">Acetylation</keyword>
<keyword evidence="9" id="KW-0175">Coiled coil</keyword>
<comment type="subunit">
    <text evidence="13">Subunit of dynactin, a multiprotein complex part of a tripartite complex with dynein and a adapter, such as BICDL1, BICD2 or HOOK3. The dynactin complex is built around ACTR1A/ACTB filament and consists of an actin-related filament composed of a shoulder domain, a pointed end and a barbed end. Its length is defined by its flexible shoulder domain. The soulder is composed of 2 DCTN1 subunits, 4 DCTN2 and 2 DCTN3. The 4 DCNT2 (via N-terminus) bind the ACTR1A filament and act as molecular rulers to determine the length. The pointed end is important for binding dynein-dynactin cargo adapters. Consists of 4 subunits: ACTR10, DCNT4, DCTN5 and DCTN6. The barbed end is composed of a CAPZA1:CAPZB heterodimers, which binds ACTR1A/ACTB filament and dynactin and stabilizes dynactin. Interacts with ATP7B, but not ATP7A, in a copper-dependent manner. Interacts with ANK2; this interaction is required for localization at costameres. Interacts with N4BP2L1.</text>
</comment>
<feature type="compositionally biased region" description="Polar residues" evidence="14">
    <location>
        <begin position="359"/>
        <end position="369"/>
    </location>
</feature>
<evidence type="ECO:0000256" key="4">
    <source>
        <dbReference type="ARBA" id="ARBA00022490"/>
    </source>
</evidence>
<comment type="subcellular location">
    <subcellularLocation>
        <location evidence="1">Cytoplasm</location>
        <location evidence="1">Cytoskeleton</location>
        <location evidence="1">Microtubule organizing center</location>
        <location evidence="1">Centrosome</location>
    </subcellularLocation>
    <subcellularLocation>
        <location evidence="2">Cytoplasm</location>
        <location evidence="2">Cytoskeleton</location>
        <location evidence="2">Stress fiber</location>
    </subcellularLocation>
    <subcellularLocation>
        <location evidence="3">Cytoplasm</location>
        <location evidence="3">Myofibril</location>
    </subcellularLocation>
</comment>
<keyword evidence="10" id="KW-0206">Cytoskeleton</keyword>
<keyword evidence="6" id="KW-0597">Phosphoprotein</keyword>
<evidence type="ECO:0000256" key="3">
    <source>
        <dbReference type="ARBA" id="ARBA00004657"/>
    </source>
</evidence>
<comment type="caution">
    <text evidence="15">The sequence shown here is derived from an EMBL/GenBank/DDBJ whole genome shotgun (WGS) entry which is preliminary data.</text>
</comment>
<keyword evidence="4" id="KW-0963">Cytoplasm</keyword>
<dbReference type="GO" id="GO:0005869">
    <property type="term" value="C:dynactin complex"/>
    <property type="evidence" value="ECO:0007669"/>
    <property type="project" value="InterPro"/>
</dbReference>
<evidence type="ECO:0000256" key="13">
    <source>
        <dbReference type="ARBA" id="ARBA00093507"/>
    </source>
</evidence>
<dbReference type="AlphaFoldDB" id="A0AAV9Y257"/>
<evidence type="ECO:0000256" key="8">
    <source>
        <dbReference type="ARBA" id="ARBA00022990"/>
    </source>
</evidence>
<keyword evidence="16" id="KW-1185">Reference proteome</keyword>
<dbReference type="GO" id="GO:0001725">
    <property type="term" value="C:stress fiber"/>
    <property type="evidence" value="ECO:0007669"/>
    <property type="project" value="UniProtKB-SubCell"/>
</dbReference>
<evidence type="ECO:0000256" key="11">
    <source>
        <dbReference type="ARBA" id="ARBA00034776"/>
    </source>
</evidence>
<evidence type="ECO:0000256" key="1">
    <source>
        <dbReference type="ARBA" id="ARBA00004300"/>
    </source>
</evidence>
<evidence type="ECO:0000256" key="5">
    <source>
        <dbReference type="ARBA" id="ARBA00022499"/>
    </source>
</evidence>
<comment type="similarity">
    <text evidence="11">Belongs to the dynactin subunit 4 family.</text>
</comment>
<keyword evidence="5" id="KW-1017">Isopeptide bond</keyword>
<accession>A0AAV9Y257</accession>